<reference evidence="3" key="1">
    <citation type="journal article" date="2019" name="Int. J. Syst. Evol. Microbiol.">
        <title>The Global Catalogue of Microorganisms (GCM) 10K type strain sequencing project: providing services to taxonomists for standard genome sequencing and annotation.</title>
        <authorList>
            <consortium name="The Broad Institute Genomics Platform"/>
            <consortium name="The Broad Institute Genome Sequencing Center for Infectious Disease"/>
            <person name="Wu L."/>
            <person name="Ma J."/>
        </authorList>
    </citation>
    <scope>NUCLEOTIDE SEQUENCE [LARGE SCALE GENOMIC DNA]</scope>
    <source>
        <strain evidence="3">JCM 15134</strain>
    </source>
</reference>
<gene>
    <name evidence="2" type="ORF">GCM10009104_23810</name>
</gene>
<evidence type="ECO:0000259" key="1">
    <source>
        <dbReference type="Pfam" id="PF25164"/>
    </source>
</evidence>
<dbReference type="RefSeq" id="WP_343806206.1">
    <property type="nucleotide sequence ID" value="NZ_BAAAET010000003.1"/>
</dbReference>
<dbReference type="Proteomes" id="UP001499915">
    <property type="component" value="Unassembled WGS sequence"/>
</dbReference>
<proteinExistence type="predicted"/>
<keyword evidence="3" id="KW-1185">Reference proteome</keyword>
<dbReference type="EMBL" id="BAAAET010000003">
    <property type="protein sequence ID" value="GAA0695345.1"/>
    <property type="molecule type" value="Genomic_DNA"/>
</dbReference>
<accession>A0ABP3TCS6</accession>
<sequence>MKTPIGIDANTGEIRLIDDVESGLKCNCVCPECGSPLIAKKGPIKADHFSHYKATEQQACRETAVHLMAKHVLSNATTILFPTYRCQSKEVYSYLREPFGSAREFFLEPLEVSNGREEVYLSEHQIKPDVMCSTVVEGLELEVAIEVAVTHEVDEDKARKIAAADLTSFEIDLSDLTNAPQLTFKDIEQALSEKARLSWLSESVVLRQHLNGICHARSVDERDKRNHELSIWLDGVRNHFKTIGAITLPRYLLPRILTQEDRDWTGKPIRLRIPVMPNLPTELQVRDVADLDKAILTMMCSDGIHQFRLHISIQLPGARPRILKETHLKVDTEELPEPTTLEQHLAWGKSTTMDKYISTVRSARQHALKEANDKIRNDLQQRIEWFNDIRSGAQQPVFVNLERIQRDYNQALLELVNKGIPVHQWTKNYREGWIFGCPNEYWQILLIRMICSVNNDGVNVKYYASELRKRHGIDAIEPVRTLTFQKDVLYRLNFDPELVPSTFKILWDFFQHLEQHNVLKKSGRGQFTKLIPYGHAYRAL</sequence>
<dbReference type="InterPro" id="IPR057253">
    <property type="entry name" value="CoiA-like_N"/>
</dbReference>
<protein>
    <recommendedName>
        <fullName evidence="1">Competence protein CoiA-like N-terminal domain-containing protein</fullName>
    </recommendedName>
</protein>
<feature type="domain" description="Competence protein CoiA-like N-terminal" evidence="1">
    <location>
        <begin position="27"/>
        <end position="55"/>
    </location>
</feature>
<evidence type="ECO:0000313" key="2">
    <source>
        <dbReference type="EMBL" id="GAA0695345.1"/>
    </source>
</evidence>
<comment type="caution">
    <text evidence="2">The sequence shown here is derived from an EMBL/GenBank/DDBJ whole genome shotgun (WGS) entry which is preliminary data.</text>
</comment>
<dbReference type="Pfam" id="PF25164">
    <property type="entry name" value="CoiA_N"/>
    <property type="match status" value="1"/>
</dbReference>
<name>A0ABP3TCS6_9GAMM</name>
<organism evidence="2 3">
    <name type="scientific">Marinobacterium maritimum</name>
    <dbReference type="NCBI Taxonomy" id="500162"/>
    <lineage>
        <taxon>Bacteria</taxon>
        <taxon>Pseudomonadati</taxon>
        <taxon>Pseudomonadota</taxon>
        <taxon>Gammaproteobacteria</taxon>
        <taxon>Oceanospirillales</taxon>
        <taxon>Oceanospirillaceae</taxon>
        <taxon>Marinobacterium</taxon>
    </lineage>
</organism>
<evidence type="ECO:0000313" key="3">
    <source>
        <dbReference type="Proteomes" id="UP001499915"/>
    </source>
</evidence>